<dbReference type="InterPro" id="IPR002560">
    <property type="entry name" value="Transposase_DDE"/>
</dbReference>
<dbReference type="InterPro" id="IPR047951">
    <property type="entry name" value="Transpos_ISL3"/>
</dbReference>
<feature type="domain" description="Transposase IS204/IS1001/IS1096/IS1165 DDE" evidence="1">
    <location>
        <begin position="25"/>
        <end position="222"/>
    </location>
</feature>
<dbReference type="PANTHER" id="PTHR33498">
    <property type="entry name" value="TRANSPOSASE FOR INSERTION SEQUENCE ELEMENT IS1557"/>
    <property type="match status" value="1"/>
</dbReference>
<protein>
    <submittedName>
        <fullName evidence="2">Transposase</fullName>
    </submittedName>
</protein>
<evidence type="ECO:0000313" key="2">
    <source>
        <dbReference type="EMBL" id="SMO66762.1"/>
    </source>
</evidence>
<evidence type="ECO:0000259" key="1">
    <source>
        <dbReference type="Pfam" id="PF01610"/>
    </source>
</evidence>
<dbReference type="Proteomes" id="UP000319040">
    <property type="component" value="Unassembled WGS sequence"/>
</dbReference>
<dbReference type="PANTHER" id="PTHR33498:SF1">
    <property type="entry name" value="TRANSPOSASE FOR INSERTION SEQUENCE ELEMENT IS1557"/>
    <property type="match status" value="1"/>
</dbReference>
<sequence>MEAPLINDYPIRNLKARRRRWEVNIAGKKKKVNRDWSIIAQGRRMVKEVTLDMASSMNLIVKKCFPKATRVIDRFHVQRLACDVVQELRIKHRWEAIDQDNAQCKQAKKEGKEHTPLVLENGDTLKQLLVRSRCLLFKPSHKWTESQKIRANLLFNIYPDIESAYDLSHHLYLIYSRNIEPPVAMTHLALWFNQIEITDLPSFPVLKKLLKHIIRTSLTSLKTEAPMLQQNPSIQKLKTSEDNLGAFLM</sequence>
<proteinExistence type="predicted"/>
<accession>A0A521D574</accession>
<organism evidence="2 3">
    <name type="scientific">Saccharicrinis carchari</name>
    <dbReference type="NCBI Taxonomy" id="1168039"/>
    <lineage>
        <taxon>Bacteria</taxon>
        <taxon>Pseudomonadati</taxon>
        <taxon>Bacteroidota</taxon>
        <taxon>Bacteroidia</taxon>
        <taxon>Marinilabiliales</taxon>
        <taxon>Marinilabiliaceae</taxon>
        <taxon>Saccharicrinis</taxon>
    </lineage>
</organism>
<dbReference type="AlphaFoldDB" id="A0A521D574"/>
<evidence type="ECO:0000313" key="3">
    <source>
        <dbReference type="Proteomes" id="UP000319040"/>
    </source>
</evidence>
<keyword evidence="3" id="KW-1185">Reference proteome</keyword>
<dbReference type="EMBL" id="FXTB01000004">
    <property type="protein sequence ID" value="SMO66762.1"/>
    <property type="molecule type" value="Genomic_DNA"/>
</dbReference>
<dbReference type="Pfam" id="PF01610">
    <property type="entry name" value="DDE_Tnp_ISL3"/>
    <property type="match status" value="1"/>
</dbReference>
<gene>
    <name evidence="2" type="ORF">SAMN06265379_104237</name>
</gene>
<dbReference type="OrthoDB" id="2110692at2"/>
<reference evidence="2 3" key="1">
    <citation type="submission" date="2017-05" db="EMBL/GenBank/DDBJ databases">
        <authorList>
            <person name="Varghese N."/>
            <person name="Submissions S."/>
        </authorList>
    </citation>
    <scope>NUCLEOTIDE SEQUENCE [LARGE SCALE GENOMIC DNA]</scope>
    <source>
        <strain evidence="2 3">DSM 27040</strain>
    </source>
</reference>
<name>A0A521D574_SACCC</name>